<evidence type="ECO:0000313" key="10">
    <source>
        <dbReference type="EMBL" id="KAK2846752.1"/>
    </source>
</evidence>
<evidence type="ECO:0000256" key="3">
    <source>
        <dbReference type="ARBA" id="ARBA00022737"/>
    </source>
</evidence>
<feature type="disulfide bond" evidence="6">
    <location>
        <begin position="42"/>
        <end position="51"/>
    </location>
</feature>
<dbReference type="InterPro" id="IPR000742">
    <property type="entry name" value="EGF"/>
</dbReference>
<sequence length="672" mass="74910">MALATYNILDRCPRAAVSPCHRNPCKNGGVCHDLWSDYLCECKAPFTGKNCDKETSEELVFHFSGKEYIEYVIKERLRRNYLLKHLLNDGKEGNTRDQTVINIKFKTKEDGVLMFVLRQAGHFIVKVEDRKLVYISEDVLSGLVSEFAVDAPVTDGLWHLLSLFSKGQNTFLHLDGKPVLNITGQNMDLTPVTVEKIILGAAVTSDSNLQHSGLTGCVQYFSVTSHTLLVSQNSVMVDIRPSTSLIQSSCSSPSVCLPSSCSEEDTAQKGCLSAHCRSRWRCGATVQNSSCICLHNVSNYMCDICTSTAESWDHCYEAQGSTPQWLIAVILPLISILVIAGMFVVLYRVRQQTAKCPSDSLPEKKEQGTDNVTFCFDNIRSLTNATYAEKDKCDPSGADEQSRVSEFYSDANLSSVQLVQNSELEYCEIGSTSSALYSDTASLKLDWHKLYYSTKCGNDFSKRFGDLKMLLPRFNKQRCGKEMPKCLEKPPNAAFLNKQVLPKVGADQPQHTPPFYTKTFLQPELLEHVQCLTFEEISKLNTPAEPAKLPGTSLSSVGKHRSATMIQASSDIQTLFNDQHQKHLHDQSSLSACSFTQKDNLPVSTLFKHNFNSAAAQQKAESTSCGVFAQWERMLNMHLPFSSYAPVFEDIACLPIEPSHSYDMQSDIEEII</sequence>
<keyword evidence="7" id="KW-1133">Transmembrane helix</keyword>
<gene>
    <name evidence="10" type="ORF">Q5P01_009751</name>
</gene>
<protein>
    <submittedName>
        <fullName evidence="10">Uncharacterized protein</fullName>
    </submittedName>
</protein>
<feature type="transmembrane region" description="Helical" evidence="7">
    <location>
        <begin position="325"/>
        <end position="347"/>
    </location>
</feature>
<dbReference type="GO" id="GO:0005604">
    <property type="term" value="C:basement membrane"/>
    <property type="evidence" value="ECO:0007669"/>
    <property type="project" value="UniProtKB-ARBA"/>
</dbReference>
<keyword evidence="7" id="KW-0812">Transmembrane</keyword>
<keyword evidence="3" id="KW-0677">Repeat</keyword>
<dbReference type="GO" id="GO:0016020">
    <property type="term" value="C:membrane"/>
    <property type="evidence" value="ECO:0007669"/>
    <property type="project" value="UniProtKB-SubCell"/>
</dbReference>
<evidence type="ECO:0000256" key="6">
    <source>
        <dbReference type="PROSITE-ProRule" id="PRU00076"/>
    </source>
</evidence>
<dbReference type="PANTHER" id="PTHR15036:SF85">
    <property type="entry name" value="SP2353, ISOFORM A"/>
    <property type="match status" value="1"/>
</dbReference>
<keyword evidence="11" id="KW-1185">Reference proteome</keyword>
<dbReference type="InterPro" id="IPR013320">
    <property type="entry name" value="ConA-like_dom_sf"/>
</dbReference>
<organism evidence="10 11">
    <name type="scientific">Channa striata</name>
    <name type="common">Snakehead murrel</name>
    <name type="synonym">Ophicephalus striatus</name>
    <dbReference type="NCBI Taxonomy" id="64152"/>
    <lineage>
        <taxon>Eukaryota</taxon>
        <taxon>Metazoa</taxon>
        <taxon>Chordata</taxon>
        <taxon>Craniata</taxon>
        <taxon>Vertebrata</taxon>
        <taxon>Euteleostomi</taxon>
        <taxon>Actinopterygii</taxon>
        <taxon>Neopterygii</taxon>
        <taxon>Teleostei</taxon>
        <taxon>Neoteleostei</taxon>
        <taxon>Acanthomorphata</taxon>
        <taxon>Anabantaria</taxon>
        <taxon>Anabantiformes</taxon>
        <taxon>Channoidei</taxon>
        <taxon>Channidae</taxon>
        <taxon>Channa</taxon>
    </lineage>
</organism>
<feature type="domain" description="EGF-like" evidence="9">
    <location>
        <begin position="16"/>
        <end position="52"/>
    </location>
</feature>
<proteinExistence type="predicted"/>
<keyword evidence="7" id="KW-0472">Membrane</keyword>
<name>A0AA88MXH1_CHASR</name>
<dbReference type="PROSITE" id="PS01186">
    <property type="entry name" value="EGF_2"/>
    <property type="match status" value="1"/>
</dbReference>
<comment type="caution">
    <text evidence="6">Lacks conserved residue(s) required for the propagation of feature annotation.</text>
</comment>
<dbReference type="SMART" id="SM00282">
    <property type="entry name" value="LamG"/>
    <property type="match status" value="1"/>
</dbReference>
<dbReference type="CDD" id="cd00054">
    <property type="entry name" value="EGF_CA"/>
    <property type="match status" value="1"/>
</dbReference>
<evidence type="ECO:0000256" key="5">
    <source>
        <dbReference type="ARBA" id="ARBA00023180"/>
    </source>
</evidence>
<keyword evidence="1 6" id="KW-0245">EGF-like domain</keyword>
<keyword evidence="5" id="KW-0325">Glycoprotein</keyword>
<dbReference type="PROSITE" id="PS50025">
    <property type="entry name" value="LAM_G_DOMAIN"/>
    <property type="match status" value="1"/>
</dbReference>
<dbReference type="PANTHER" id="PTHR15036">
    <property type="entry name" value="PIKACHURIN-LIKE PROTEIN"/>
    <property type="match status" value="1"/>
</dbReference>
<dbReference type="PROSITE" id="PS50026">
    <property type="entry name" value="EGF_3"/>
    <property type="match status" value="1"/>
</dbReference>
<dbReference type="FunFam" id="2.10.25.10:FF:000321">
    <property type="entry name" value="Protein delta homolog 1"/>
    <property type="match status" value="1"/>
</dbReference>
<dbReference type="GO" id="GO:0005509">
    <property type="term" value="F:calcium ion binding"/>
    <property type="evidence" value="ECO:0007669"/>
    <property type="project" value="InterPro"/>
</dbReference>
<dbReference type="EMBL" id="JAUPFM010000007">
    <property type="protein sequence ID" value="KAK2846752.1"/>
    <property type="molecule type" value="Genomic_DNA"/>
</dbReference>
<evidence type="ECO:0000256" key="1">
    <source>
        <dbReference type="ARBA" id="ARBA00022536"/>
    </source>
</evidence>
<dbReference type="InterPro" id="IPR050372">
    <property type="entry name" value="Neurexin-related_CASP"/>
</dbReference>
<dbReference type="InterPro" id="IPR001791">
    <property type="entry name" value="Laminin_G"/>
</dbReference>
<evidence type="ECO:0000256" key="7">
    <source>
        <dbReference type="SAM" id="Phobius"/>
    </source>
</evidence>
<dbReference type="Pfam" id="PF02210">
    <property type="entry name" value="Laminin_G_2"/>
    <property type="match status" value="1"/>
</dbReference>
<comment type="caution">
    <text evidence="10">The sequence shown here is derived from an EMBL/GenBank/DDBJ whole genome shotgun (WGS) entry which is preliminary data.</text>
</comment>
<dbReference type="PROSITE" id="PS00022">
    <property type="entry name" value="EGF_1"/>
    <property type="match status" value="1"/>
</dbReference>
<dbReference type="Proteomes" id="UP001187415">
    <property type="component" value="Unassembled WGS sequence"/>
</dbReference>
<dbReference type="CDD" id="cd00110">
    <property type="entry name" value="LamG"/>
    <property type="match status" value="1"/>
</dbReference>
<dbReference type="Gene3D" id="2.60.120.200">
    <property type="match status" value="1"/>
</dbReference>
<accession>A0AA88MXH1</accession>
<evidence type="ECO:0000259" key="9">
    <source>
        <dbReference type="PROSITE" id="PS50026"/>
    </source>
</evidence>
<reference evidence="10" key="1">
    <citation type="submission" date="2023-07" db="EMBL/GenBank/DDBJ databases">
        <title>Chromosome-level Genome Assembly of Striped Snakehead (Channa striata).</title>
        <authorList>
            <person name="Liu H."/>
        </authorList>
    </citation>
    <scope>NUCLEOTIDE SEQUENCE</scope>
    <source>
        <strain evidence="10">Gz</strain>
        <tissue evidence="10">Muscle</tissue>
    </source>
</reference>
<keyword evidence="2" id="KW-0732">Signal</keyword>
<evidence type="ECO:0000256" key="2">
    <source>
        <dbReference type="ARBA" id="ARBA00022729"/>
    </source>
</evidence>
<feature type="domain" description="Laminin G" evidence="8">
    <location>
        <begin position="58"/>
        <end position="250"/>
    </location>
</feature>
<evidence type="ECO:0000313" key="11">
    <source>
        <dbReference type="Proteomes" id="UP001187415"/>
    </source>
</evidence>
<evidence type="ECO:0000259" key="8">
    <source>
        <dbReference type="PROSITE" id="PS50025"/>
    </source>
</evidence>
<dbReference type="Gene3D" id="2.10.25.10">
    <property type="entry name" value="Laminin"/>
    <property type="match status" value="1"/>
</dbReference>
<dbReference type="PROSITE" id="PS00010">
    <property type="entry name" value="ASX_HYDROXYL"/>
    <property type="match status" value="1"/>
</dbReference>
<dbReference type="Pfam" id="PF00008">
    <property type="entry name" value="EGF"/>
    <property type="match status" value="1"/>
</dbReference>
<dbReference type="AlphaFoldDB" id="A0AA88MXH1"/>
<dbReference type="SMART" id="SM00181">
    <property type="entry name" value="EGF"/>
    <property type="match status" value="1"/>
</dbReference>
<dbReference type="InterPro" id="IPR001881">
    <property type="entry name" value="EGF-like_Ca-bd_dom"/>
</dbReference>
<dbReference type="SUPFAM" id="SSF49899">
    <property type="entry name" value="Concanavalin A-like lectins/glucanases"/>
    <property type="match status" value="1"/>
</dbReference>
<dbReference type="SMART" id="SM00179">
    <property type="entry name" value="EGF_CA"/>
    <property type="match status" value="1"/>
</dbReference>
<dbReference type="InterPro" id="IPR000152">
    <property type="entry name" value="EGF-type_Asp/Asn_hydroxyl_site"/>
</dbReference>
<evidence type="ECO:0000256" key="4">
    <source>
        <dbReference type="ARBA" id="ARBA00023157"/>
    </source>
</evidence>
<keyword evidence="4 6" id="KW-1015">Disulfide bond</keyword>